<keyword evidence="1" id="KW-0238">DNA-binding</keyword>
<reference evidence="1 2" key="1">
    <citation type="submission" date="2019-02" db="EMBL/GenBank/DDBJ databases">
        <title>Apibacter muscae sp. nov.: a novel member of the house fly microbiota.</title>
        <authorList>
            <person name="Park R."/>
        </authorList>
    </citation>
    <scope>NUCLEOTIDE SEQUENCE [LARGE SCALE GENOMIC DNA]</scope>
    <source>
        <strain evidence="1 2">AL1</strain>
    </source>
</reference>
<dbReference type="InterPro" id="IPR007499">
    <property type="entry name" value="ERF_bacteria_virus"/>
</dbReference>
<dbReference type="Proteomes" id="UP000319499">
    <property type="component" value="Unassembled WGS sequence"/>
</dbReference>
<dbReference type="AlphaFoldDB" id="A0A563DDQ1"/>
<dbReference type="Pfam" id="PF04404">
    <property type="entry name" value="ERF"/>
    <property type="match status" value="1"/>
</dbReference>
<dbReference type="EMBL" id="SELH01000018">
    <property type="protein sequence ID" value="TWP28458.1"/>
    <property type="molecule type" value="Genomic_DNA"/>
</dbReference>
<proteinExistence type="predicted"/>
<dbReference type="OrthoDB" id="1976435at2"/>
<protein>
    <submittedName>
        <fullName evidence="1">Single-stranded DNA-binding protein</fullName>
    </submittedName>
</protein>
<keyword evidence="2" id="KW-1185">Reference proteome</keyword>
<sequence>MNTENKTNIYQKLLKIQEEIRSLGKDTKGYNYQYVSGSKVLNNIKPIMNKYGLLLKQEVLDLENIRIDYNQNKEVIKSEILSKLKLKFTWIDVVTGEKDENVFFANGMNGWDKGVGSALTYAERYFLLKYFHISTDEDDLDSLLREEDLNEILKSKDIELLISFGKEWTTEPKSMTPDQSIALKNRIKELRGQSKTK</sequence>
<name>A0A563DDQ1_9FLAO</name>
<organism evidence="1 2">
    <name type="scientific">Apibacter muscae</name>
    <dbReference type="NCBI Taxonomy" id="2509004"/>
    <lineage>
        <taxon>Bacteria</taxon>
        <taxon>Pseudomonadati</taxon>
        <taxon>Bacteroidota</taxon>
        <taxon>Flavobacteriia</taxon>
        <taxon>Flavobacteriales</taxon>
        <taxon>Weeksellaceae</taxon>
        <taxon>Apibacter</taxon>
    </lineage>
</organism>
<evidence type="ECO:0000313" key="2">
    <source>
        <dbReference type="Proteomes" id="UP000319499"/>
    </source>
</evidence>
<dbReference type="GO" id="GO:0003677">
    <property type="term" value="F:DNA binding"/>
    <property type="evidence" value="ECO:0007669"/>
    <property type="project" value="UniProtKB-KW"/>
</dbReference>
<gene>
    <name evidence="1" type="ORF">ETU09_05910</name>
</gene>
<dbReference type="RefSeq" id="WP_146292525.1">
    <property type="nucleotide sequence ID" value="NZ_SELH01000018.1"/>
</dbReference>
<comment type="caution">
    <text evidence="1">The sequence shown here is derived from an EMBL/GenBank/DDBJ whole genome shotgun (WGS) entry which is preliminary data.</text>
</comment>
<evidence type="ECO:0000313" key="1">
    <source>
        <dbReference type="EMBL" id="TWP28458.1"/>
    </source>
</evidence>
<accession>A0A563DDQ1</accession>